<name>A0A5K3EWF8_MESCO</name>
<proteinExistence type="predicted"/>
<dbReference type="AlphaFoldDB" id="A0A5K3EWF8"/>
<protein>
    <submittedName>
        <fullName evidence="1">Ovule protein</fullName>
    </submittedName>
</protein>
<organism evidence="1">
    <name type="scientific">Mesocestoides corti</name>
    <name type="common">Flatworm</name>
    <dbReference type="NCBI Taxonomy" id="53468"/>
    <lineage>
        <taxon>Eukaryota</taxon>
        <taxon>Metazoa</taxon>
        <taxon>Spiralia</taxon>
        <taxon>Lophotrochozoa</taxon>
        <taxon>Platyhelminthes</taxon>
        <taxon>Cestoda</taxon>
        <taxon>Eucestoda</taxon>
        <taxon>Cyclophyllidea</taxon>
        <taxon>Mesocestoididae</taxon>
        <taxon>Mesocestoides</taxon>
    </lineage>
</organism>
<dbReference type="WBParaSite" id="MCU_003643-RA">
    <property type="protein sequence ID" value="MCU_003643-RA"/>
    <property type="gene ID" value="MCU_003643"/>
</dbReference>
<evidence type="ECO:0000313" key="1">
    <source>
        <dbReference type="WBParaSite" id="MCU_003643-RA"/>
    </source>
</evidence>
<accession>A0A5K3EWF8</accession>
<reference evidence="1" key="1">
    <citation type="submission" date="2019-11" db="UniProtKB">
        <authorList>
            <consortium name="WormBaseParasite"/>
        </authorList>
    </citation>
    <scope>IDENTIFICATION</scope>
</reference>
<sequence>GSLLSSAFRVVEYPSPIIKKTGTIKQTFLGNHKPERFFRYCPTQSTTLNLTHNIFRCSFVSISGFLNIFLGGHQNAETEDGLW</sequence>